<feature type="domain" description="Nudix hydrolase" evidence="3">
    <location>
        <begin position="54"/>
        <end position="178"/>
    </location>
</feature>
<dbReference type="GO" id="GO:0016787">
    <property type="term" value="F:hydrolase activity"/>
    <property type="evidence" value="ECO:0007669"/>
    <property type="project" value="UniProtKB-KW"/>
</dbReference>
<keyword evidence="1 2" id="KW-0378">Hydrolase</keyword>
<evidence type="ECO:0000256" key="1">
    <source>
        <dbReference type="ARBA" id="ARBA00022801"/>
    </source>
</evidence>
<dbReference type="PRINTS" id="PR00502">
    <property type="entry name" value="NUDIXFAMILY"/>
</dbReference>
<dbReference type="PANTHER" id="PTHR43736:SF1">
    <property type="entry name" value="DIHYDRONEOPTERIN TRIPHOSPHATE DIPHOSPHATASE"/>
    <property type="match status" value="1"/>
</dbReference>
<sequence>MSGTPPAAHPHLGGRIRFCVSCGAELSYRPWGEGDGSMQLCCSRPGCGHVHFLDPKLAAGVILAREGKALLVQRRHNPGKGLWTFPGGFVNRGEVVAEAAAREALEETGVEARMGPLLGVYSLPGNPIVLVAYLGEIAGGEPRPLDETEAVKFAAPEEIDPAELAFDTTRAALEDWRAWMREGRIPRGHPARGGR</sequence>
<dbReference type="InterPro" id="IPR015797">
    <property type="entry name" value="NUDIX_hydrolase-like_dom_sf"/>
</dbReference>
<dbReference type="InterPro" id="IPR020476">
    <property type="entry name" value="Nudix_hydrolase"/>
</dbReference>
<evidence type="ECO:0000256" key="2">
    <source>
        <dbReference type="RuleBase" id="RU003476"/>
    </source>
</evidence>
<dbReference type="PANTHER" id="PTHR43736">
    <property type="entry name" value="ADP-RIBOSE PYROPHOSPHATASE"/>
    <property type="match status" value="1"/>
</dbReference>
<organism evidence="4 5">
    <name type="scientific">Tectimicrobiota bacterium</name>
    <dbReference type="NCBI Taxonomy" id="2528274"/>
    <lineage>
        <taxon>Bacteria</taxon>
        <taxon>Pseudomonadati</taxon>
        <taxon>Nitrospinota/Tectimicrobiota group</taxon>
        <taxon>Candidatus Tectimicrobiota</taxon>
    </lineage>
</organism>
<dbReference type="EMBL" id="JACPUR010000023">
    <property type="protein sequence ID" value="MBI3128089.1"/>
    <property type="molecule type" value="Genomic_DNA"/>
</dbReference>
<reference evidence="4" key="1">
    <citation type="submission" date="2020-07" db="EMBL/GenBank/DDBJ databases">
        <title>Huge and variable diversity of episymbiotic CPR bacteria and DPANN archaea in groundwater ecosystems.</title>
        <authorList>
            <person name="He C.Y."/>
            <person name="Keren R."/>
            <person name="Whittaker M."/>
            <person name="Farag I.F."/>
            <person name="Doudna J."/>
            <person name="Cate J.H.D."/>
            <person name="Banfield J.F."/>
        </authorList>
    </citation>
    <scope>NUCLEOTIDE SEQUENCE</scope>
    <source>
        <strain evidence="4">NC_groundwater_763_Ag_S-0.2um_68_21</strain>
    </source>
</reference>
<dbReference type="Pfam" id="PF00293">
    <property type="entry name" value="NUDIX"/>
    <property type="match status" value="1"/>
</dbReference>
<evidence type="ECO:0000313" key="4">
    <source>
        <dbReference type="EMBL" id="MBI3128089.1"/>
    </source>
</evidence>
<comment type="similarity">
    <text evidence="2">Belongs to the Nudix hydrolase family.</text>
</comment>
<evidence type="ECO:0000259" key="3">
    <source>
        <dbReference type="PROSITE" id="PS51462"/>
    </source>
</evidence>
<gene>
    <name evidence="4" type="ORF">HYZ11_10835</name>
</gene>
<name>A0A932I2N2_UNCTE</name>
<protein>
    <submittedName>
        <fullName evidence="4">NUDIX hydrolase</fullName>
    </submittedName>
</protein>
<accession>A0A932I2N2</accession>
<proteinExistence type="inferred from homology"/>
<dbReference type="Proteomes" id="UP000782312">
    <property type="component" value="Unassembled WGS sequence"/>
</dbReference>
<dbReference type="SUPFAM" id="SSF55811">
    <property type="entry name" value="Nudix"/>
    <property type="match status" value="1"/>
</dbReference>
<comment type="caution">
    <text evidence="4">The sequence shown here is derived from an EMBL/GenBank/DDBJ whole genome shotgun (WGS) entry which is preliminary data.</text>
</comment>
<dbReference type="AlphaFoldDB" id="A0A932I2N2"/>
<dbReference type="Gene3D" id="3.90.79.10">
    <property type="entry name" value="Nucleoside Triphosphate Pyrophosphohydrolase"/>
    <property type="match status" value="1"/>
</dbReference>
<dbReference type="InterPro" id="IPR000086">
    <property type="entry name" value="NUDIX_hydrolase_dom"/>
</dbReference>
<dbReference type="PROSITE" id="PS51462">
    <property type="entry name" value="NUDIX"/>
    <property type="match status" value="1"/>
</dbReference>
<dbReference type="PROSITE" id="PS00893">
    <property type="entry name" value="NUDIX_BOX"/>
    <property type="match status" value="1"/>
</dbReference>
<dbReference type="InterPro" id="IPR020084">
    <property type="entry name" value="NUDIX_hydrolase_CS"/>
</dbReference>
<evidence type="ECO:0000313" key="5">
    <source>
        <dbReference type="Proteomes" id="UP000782312"/>
    </source>
</evidence>